<keyword evidence="2" id="KW-1185">Reference proteome</keyword>
<dbReference type="Proteomes" id="UP000831782">
    <property type="component" value="Chromosome"/>
</dbReference>
<dbReference type="RefSeq" id="WP_244715010.1">
    <property type="nucleotide sequence ID" value="NZ_CP095072.1"/>
</dbReference>
<dbReference type="EMBL" id="CP095072">
    <property type="protein sequence ID" value="UOQ46663.1"/>
    <property type="molecule type" value="Genomic_DNA"/>
</dbReference>
<evidence type="ECO:0000313" key="2">
    <source>
        <dbReference type="Proteomes" id="UP000831782"/>
    </source>
</evidence>
<protein>
    <submittedName>
        <fullName evidence="1">DUF2599 domain-containing protein</fullName>
    </submittedName>
</protein>
<organism evidence="1 2">
    <name type="scientific">Gracilibacillus caseinilyticus</name>
    <dbReference type="NCBI Taxonomy" id="2932256"/>
    <lineage>
        <taxon>Bacteria</taxon>
        <taxon>Bacillati</taxon>
        <taxon>Bacillota</taxon>
        <taxon>Bacilli</taxon>
        <taxon>Bacillales</taxon>
        <taxon>Bacillaceae</taxon>
        <taxon>Gracilibacillus</taxon>
    </lineage>
</organism>
<name>A0ABY4ER43_9BACI</name>
<sequence length="72" mass="8203">MQPKLSTRLLKNYANTGWQALTKIYDYIGNGSSGLYDQYMCHFDLFIESDWDIEFGQRDISYPGTIAAGCIP</sequence>
<evidence type="ECO:0000313" key="1">
    <source>
        <dbReference type="EMBL" id="UOQ46663.1"/>
    </source>
</evidence>
<dbReference type="InterPro" id="IPR019719">
    <property type="entry name" value="DUF2599"/>
</dbReference>
<gene>
    <name evidence="1" type="ORF">MUN88_11165</name>
</gene>
<reference evidence="1 2" key="1">
    <citation type="submission" date="2022-04" db="EMBL/GenBank/DDBJ databases">
        <title>Gracilibacillus sp. isolated from saltern.</title>
        <authorList>
            <person name="Won M."/>
            <person name="Lee C.-M."/>
            <person name="Woen H.-Y."/>
            <person name="Kwon S.-W."/>
        </authorList>
    </citation>
    <scope>NUCLEOTIDE SEQUENCE [LARGE SCALE GENOMIC DNA]</scope>
    <source>
        <strain evidence="1 2">SSWR10-1</strain>
    </source>
</reference>
<dbReference type="Pfam" id="PF10783">
    <property type="entry name" value="DUF2599"/>
    <property type="match status" value="1"/>
</dbReference>
<proteinExistence type="predicted"/>
<accession>A0ABY4ER43</accession>